<dbReference type="Proteomes" id="UP001516400">
    <property type="component" value="Unassembled WGS sequence"/>
</dbReference>
<accession>A0ABD2PDE2</accession>
<organism evidence="2 3">
    <name type="scientific">Cryptolaemus montrouzieri</name>
    <dbReference type="NCBI Taxonomy" id="559131"/>
    <lineage>
        <taxon>Eukaryota</taxon>
        <taxon>Metazoa</taxon>
        <taxon>Ecdysozoa</taxon>
        <taxon>Arthropoda</taxon>
        <taxon>Hexapoda</taxon>
        <taxon>Insecta</taxon>
        <taxon>Pterygota</taxon>
        <taxon>Neoptera</taxon>
        <taxon>Endopterygota</taxon>
        <taxon>Coleoptera</taxon>
        <taxon>Polyphaga</taxon>
        <taxon>Cucujiformia</taxon>
        <taxon>Coccinelloidea</taxon>
        <taxon>Coccinellidae</taxon>
        <taxon>Scymninae</taxon>
        <taxon>Scymnini</taxon>
        <taxon>Cryptolaemus</taxon>
    </lineage>
</organism>
<keyword evidence="3" id="KW-1185">Reference proteome</keyword>
<dbReference type="EMBL" id="JABFTP020000185">
    <property type="protein sequence ID" value="KAL3288930.1"/>
    <property type="molecule type" value="Genomic_DNA"/>
</dbReference>
<feature type="region of interest" description="Disordered" evidence="1">
    <location>
        <begin position="1"/>
        <end position="20"/>
    </location>
</feature>
<evidence type="ECO:0000256" key="1">
    <source>
        <dbReference type="SAM" id="MobiDB-lite"/>
    </source>
</evidence>
<evidence type="ECO:0008006" key="4">
    <source>
        <dbReference type="Google" id="ProtNLM"/>
    </source>
</evidence>
<sequence>MMRSRPQGKQGNGSPSLLSDLQLSERKKISKHSKRSHHFIHIRNTRERLKKSKIESDCSDSNDSSSLIQEPLKEMSLRNILNVIDELSSEPDTETKAIVKCSSQMSLNSEIFWTSPTAILRAIKYSILRRNWDDVTHLLLLLLQHKDQYIPIVQSLCGFMARFNPLVTKLGLKEQFAIINMKKKE</sequence>
<evidence type="ECO:0000313" key="2">
    <source>
        <dbReference type="EMBL" id="KAL3288930.1"/>
    </source>
</evidence>
<reference evidence="2 3" key="1">
    <citation type="journal article" date="2021" name="BMC Biol.">
        <title>Horizontally acquired antibacterial genes associated with adaptive radiation of ladybird beetles.</title>
        <authorList>
            <person name="Li H.S."/>
            <person name="Tang X.F."/>
            <person name="Huang Y.H."/>
            <person name="Xu Z.Y."/>
            <person name="Chen M.L."/>
            <person name="Du X.Y."/>
            <person name="Qiu B.Y."/>
            <person name="Chen P.T."/>
            <person name="Zhang W."/>
            <person name="Slipinski A."/>
            <person name="Escalona H.E."/>
            <person name="Waterhouse R.M."/>
            <person name="Zwick A."/>
            <person name="Pang H."/>
        </authorList>
    </citation>
    <scope>NUCLEOTIDE SEQUENCE [LARGE SCALE GENOMIC DNA]</scope>
    <source>
        <strain evidence="2">SYSU2018</strain>
    </source>
</reference>
<gene>
    <name evidence="2" type="ORF">HHI36_003374</name>
</gene>
<name>A0ABD2PDE2_9CUCU</name>
<protein>
    <recommendedName>
        <fullName evidence="4">Katanin p80 subunit C-terminal domain-containing protein</fullName>
    </recommendedName>
</protein>
<feature type="compositionally biased region" description="Polar residues" evidence="1">
    <location>
        <begin position="7"/>
        <end position="20"/>
    </location>
</feature>
<proteinExistence type="predicted"/>
<evidence type="ECO:0000313" key="3">
    <source>
        <dbReference type="Proteomes" id="UP001516400"/>
    </source>
</evidence>
<dbReference type="AlphaFoldDB" id="A0ABD2PDE2"/>
<comment type="caution">
    <text evidence="2">The sequence shown here is derived from an EMBL/GenBank/DDBJ whole genome shotgun (WGS) entry which is preliminary data.</text>
</comment>